<evidence type="ECO:0000256" key="7">
    <source>
        <dbReference type="ARBA" id="ARBA00022723"/>
    </source>
</evidence>
<evidence type="ECO:0000313" key="16">
    <source>
        <dbReference type="Proteomes" id="UP000724149"/>
    </source>
</evidence>
<sequence>MDNTMMINLLSRAAVLLLLLPVHEYAHARVSYALGDPTAANDGRLDLNPLVHLDPVGSLLMLLVGIGWAKPVPVDPRYYKNPRRDMVITAMAGPFANLIMGFLFLILAQVSLGFWVRGYYNGANVDTLYYMVLILQTIASISVSLAVFNLLPVPPLDGSRLLEYLLPRRWLMTYYRYARAINTIFLFVLLFTDVFTNIIYYFTGYILDGMYAITAFIPELIV</sequence>
<evidence type="ECO:0000256" key="8">
    <source>
        <dbReference type="ARBA" id="ARBA00022801"/>
    </source>
</evidence>
<comment type="caution">
    <text evidence="15">The sequence shown here is derived from an EMBL/GenBank/DDBJ whole genome shotgun (WGS) entry which is preliminary data.</text>
</comment>
<organism evidence="15 16">
    <name type="scientific">Hydrogenoanaerobacterium saccharovorans</name>
    <dbReference type="NCBI Taxonomy" id="474960"/>
    <lineage>
        <taxon>Bacteria</taxon>
        <taxon>Bacillati</taxon>
        <taxon>Bacillota</taxon>
        <taxon>Clostridia</taxon>
        <taxon>Eubacteriales</taxon>
        <taxon>Oscillospiraceae</taxon>
        <taxon>Hydrogenoanaerobacterium</taxon>
    </lineage>
</organism>
<evidence type="ECO:0000259" key="14">
    <source>
        <dbReference type="Pfam" id="PF02163"/>
    </source>
</evidence>
<feature type="transmembrane region" description="Helical" evidence="13">
    <location>
        <begin position="90"/>
        <end position="116"/>
    </location>
</feature>
<evidence type="ECO:0000256" key="9">
    <source>
        <dbReference type="ARBA" id="ARBA00022833"/>
    </source>
</evidence>
<dbReference type="InterPro" id="IPR008915">
    <property type="entry name" value="Peptidase_M50"/>
</dbReference>
<comment type="cofactor">
    <cofactor evidence="1">
        <name>Zn(2+)</name>
        <dbReference type="ChEBI" id="CHEBI:29105"/>
    </cofactor>
</comment>
<keyword evidence="11" id="KW-0482">Metalloprotease</keyword>
<keyword evidence="16" id="KW-1185">Reference proteome</keyword>
<keyword evidence="12 13" id="KW-0472">Membrane</keyword>
<dbReference type="Pfam" id="PF02163">
    <property type="entry name" value="Peptidase_M50"/>
    <property type="match status" value="1"/>
</dbReference>
<keyword evidence="9" id="KW-0862">Zinc</keyword>
<feature type="transmembrane region" description="Helical" evidence="13">
    <location>
        <begin position="128"/>
        <end position="153"/>
    </location>
</feature>
<evidence type="ECO:0000256" key="4">
    <source>
        <dbReference type="ARBA" id="ARBA00022475"/>
    </source>
</evidence>
<keyword evidence="6 13" id="KW-0812">Transmembrane</keyword>
<dbReference type="RefSeq" id="WP_204719623.1">
    <property type="nucleotide sequence ID" value="NZ_JACSNR010000002.1"/>
</dbReference>
<keyword evidence="10 13" id="KW-1133">Transmembrane helix</keyword>
<evidence type="ECO:0000256" key="13">
    <source>
        <dbReference type="SAM" id="Phobius"/>
    </source>
</evidence>
<feature type="domain" description="Peptidase M50" evidence="14">
    <location>
        <begin position="133"/>
        <end position="190"/>
    </location>
</feature>
<comment type="subcellular location">
    <subcellularLocation>
        <location evidence="2">Cell membrane</location>
        <topology evidence="2">Multi-pass membrane protein</topology>
    </subcellularLocation>
</comment>
<evidence type="ECO:0000256" key="3">
    <source>
        <dbReference type="ARBA" id="ARBA00007931"/>
    </source>
</evidence>
<evidence type="ECO:0000256" key="10">
    <source>
        <dbReference type="ARBA" id="ARBA00022989"/>
    </source>
</evidence>
<proteinExistence type="inferred from homology"/>
<accession>A0ABS2GKH8</accession>
<gene>
    <name evidence="15" type="ORF">H9X81_02655</name>
</gene>
<evidence type="ECO:0000313" key="15">
    <source>
        <dbReference type="EMBL" id="MBM6922598.1"/>
    </source>
</evidence>
<keyword evidence="4" id="KW-1003">Cell membrane</keyword>
<name>A0ABS2GKH8_9FIRM</name>
<dbReference type="CDD" id="cd06158">
    <property type="entry name" value="S2P-M50_like_1"/>
    <property type="match status" value="1"/>
</dbReference>
<evidence type="ECO:0000256" key="2">
    <source>
        <dbReference type="ARBA" id="ARBA00004651"/>
    </source>
</evidence>
<dbReference type="PANTHER" id="PTHR35864">
    <property type="entry name" value="ZINC METALLOPROTEASE MJ0611-RELATED"/>
    <property type="match status" value="1"/>
</dbReference>
<dbReference type="Proteomes" id="UP000724149">
    <property type="component" value="Unassembled WGS sequence"/>
</dbReference>
<evidence type="ECO:0000256" key="11">
    <source>
        <dbReference type="ARBA" id="ARBA00023049"/>
    </source>
</evidence>
<reference evidence="15 16" key="1">
    <citation type="journal article" date="2021" name="Sci. Rep.">
        <title>The distribution of antibiotic resistance genes in chicken gut microbiota commensals.</title>
        <authorList>
            <person name="Juricova H."/>
            <person name="Matiasovicova J."/>
            <person name="Kubasova T."/>
            <person name="Cejkova D."/>
            <person name="Rychlik I."/>
        </authorList>
    </citation>
    <scope>NUCLEOTIDE SEQUENCE [LARGE SCALE GENOMIC DNA]</scope>
    <source>
        <strain evidence="15 16">An564</strain>
    </source>
</reference>
<dbReference type="EMBL" id="JACSNR010000002">
    <property type="protein sequence ID" value="MBM6922598.1"/>
    <property type="molecule type" value="Genomic_DNA"/>
</dbReference>
<keyword evidence="7" id="KW-0479">Metal-binding</keyword>
<comment type="similarity">
    <text evidence="3">Belongs to the peptidase M50B family.</text>
</comment>
<protein>
    <submittedName>
        <fullName evidence="15">Site-2 protease family protein</fullName>
    </submittedName>
</protein>
<evidence type="ECO:0000256" key="5">
    <source>
        <dbReference type="ARBA" id="ARBA00022670"/>
    </source>
</evidence>
<dbReference type="GO" id="GO:0008233">
    <property type="term" value="F:peptidase activity"/>
    <property type="evidence" value="ECO:0007669"/>
    <property type="project" value="UniProtKB-KW"/>
</dbReference>
<keyword evidence="8" id="KW-0378">Hydrolase</keyword>
<evidence type="ECO:0000256" key="1">
    <source>
        <dbReference type="ARBA" id="ARBA00001947"/>
    </source>
</evidence>
<dbReference type="PANTHER" id="PTHR35864:SF1">
    <property type="entry name" value="ZINC METALLOPROTEASE YWHC-RELATED"/>
    <property type="match status" value="1"/>
</dbReference>
<evidence type="ECO:0000256" key="6">
    <source>
        <dbReference type="ARBA" id="ARBA00022692"/>
    </source>
</evidence>
<evidence type="ECO:0000256" key="12">
    <source>
        <dbReference type="ARBA" id="ARBA00023136"/>
    </source>
</evidence>
<keyword evidence="5 15" id="KW-0645">Protease</keyword>
<dbReference type="InterPro" id="IPR052348">
    <property type="entry name" value="Metallopeptidase_M50B"/>
</dbReference>
<dbReference type="GO" id="GO:0006508">
    <property type="term" value="P:proteolysis"/>
    <property type="evidence" value="ECO:0007669"/>
    <property type="project" value="UniProtKB-KW"/>
</dbReference>
<dbReference type="InterPro" id="IPR044537">
    <property type="entry name" value="Rip2-like"/>
</dbReference>